<proteinExistence type="predicted"/>
<dbReference type="InterPro" id="IPR050833">
    <property type="entry name" value="Poly_Biosynth_Transport"/>
</dbReference>
<dbReference type="PANTHER" id="PTHR30250">
    <property type="entry name" value="PST FAMILY PREDICTED COLANIC ACID TRANSPORTER"/>
    <property type="match status" value="1"/>
</dbReference>
<dbReference type="EMBL" id="JBHSDI010000061">
    <property type="protein sequence ID" value="MFC4260863.1"/>
    <property type="molecule type" value="Genomic_DNA"/>
</dbReference>
<dbReference type="Proteomes" id="UP001595798">
    <property type="component" value="Unassembled WGS sequence"/>
</dbReference>
<dbReference type="PANTHER" id="PTHR30250:SF28">
    <property type="entry name" value="POLYSACCHARIDE BIOSYNTHESIS PROTEIN"/>
    <property type="match status" value="1"/>
</dbReference>
<reference evidence="8" key="1">
    <citation type="journal article" date="2019" name="Int. J. Syst. Evol. Microbiol.">
        <title>The Global Catalogue of Microorganisms (GCM) 10K type strain sequencing project: providing services to taxonomists for standard genome sequencing and annotation.</title>
        <authorList>
            <consortium name="The Broad Institute Genomics Platform"/>
            <consortium name="The Broad Institute Genome Sequencing Center for Infectious Disease"/>
            <person name="Wu L."/>
            <person name="Ma J."/>
        </authorList>
    </citation>
    <scope>NUCLEOTIDE SEQUENCE [LARGE SCALE GENOMIC DNA]</scope>
    <source>
        <strain evidence="8">CECT 7297</strain>
    </source>
</reference>
<evidence type="ECO:0000256" key="2">
    <source>
        <dbReference type="ARBA" id="ARBA00022475"/>
    </source>
</evidence>
<keyword evidence="4 6" id="KW-1133">Transmembrane helix</keyword>
<keyword evidence="5 6" id="KW-0472">Membrane</keyword>
<feature type="transmembrane region" description="Helical" evidence="6">
    <location>
        <begin position="262"/>
        <end position="283"/>
    </location>
</feature>
<evidence type="ECO:0000256" key="3">
    <source>
        <dbReference type="ARBA" id="ARBA00022692"/>
    </source>
</evidence>
<feature type="transmembrane region" description="Helical" evidence="6">
    <location>
        <begin position="404"/>
        <end position="423"/>
    </location>
</feature>
<comment type="caution">
    <text evidence="7">The sequence shown here is derived from an EMBL/GenBank/DDBJ whole genome shotgun (WGS) entry which is preliminary data.</text>
</comment>
<comment type="subcellular location">
    <subcellularLocation>
        <location evidence="1">Cell membrane</location>
        <topology evidence="1">Multi-pass membrane protein</topology>
    </subcellularLocation>
</comment>
<protein>
    <submittedName>
        <fullName evidence="7">Lipopolysaccharide biosynthesis protein</fullName>
    </submittedName>
</protein>
<sequence>MKLLSPVQRLFEGSAGQVFRGMVTMALGSGAAKAIGLLVVPLLTRIYSPEDYGVLSVFTALIFVLVPFLTFRYVMAIPLPGRDGMAMNLLVLSGLIMLVTTTLITLSLWLFGEALLSPFSMEALIPWWWLLGLGLLGTAGYETATLWATRRRAYKPIARSQITQSIGGAVAKLGLGVLGFTPAGLLVGQVVTQSAGTGSLFRRFRTDLRQNWRYVSWSRLKKTAFIYKRFPAWRMPSQVLLVLSIQAPVLLVALIYDAGTTGQLGLAIMAISLPMALIGDNMSKAYYAEMSAIGKQYPQKIRQITWSVIRTLTLLSIGPVAVLALAGEPLFALVFGDEWGTAGRYAAILSLFLLSQFATAPVVRVFSVMGRERIFLFINIQRVLFIFLSFAPGWWLGWSVEATLWMYSILLSIHRVLTVAYVFRALRQEIRKLETVPAADR</sequence>
<dbReference type="RefSeq" id="WP_379889813.1">
    <property type="nucleotide sequence ID" value="NZ_JBHSDI010000061.1"/>
</dbReference>
<feature type="transmembrane region" description="Helical" evidence="6">
    <location>
        <begin position="21"/>
        <end position="40"/>
    </location>
</feature>
<feature type="transmembrane region" description="Helical" evidence="6">
    <location>
        <begin position="86"/>
        <end position="112"/>
    </location>
</feature>
<evidence type="ECO:0000256" key="4">
    <source>
        <dbReference type="ARBA" id="ARBA00022989"/>
    </source>
</evidence>
<feature type="transmembrane region" description="Helical" evidence="6">
    <location>
        <begin position="374"/>
        <end position="398"/>
    </location>
</feature>
<organism evidence="7 8">
    <name type="scientific">Marinobacter lacisalsi</name>
    <dbReference type="NCBI Taxonomy" id="475979"/>
    <lineage>
        <taxon>Bacteria</taxon>
        <taxon>Pseudomonadati</taxon>
        <taxon>Pseudomonadota</taxon>
        <taxon>Gammaproteobacteria</taxon>
        <taxon>Pseudomonadales</taxon>
        <taxon>Marinobacteraceae</taxon>
        <taxon>Marinobacter</taxon>
    </lineage>
</organism>
<dbReference type="Pfam" id="PF13440">
    <property type="entry name" value="Polysacc_synt_3"/>
    <property type="match status" value="1"/>
</dbReference>
<keyword evidence="2" id="KW-1003">Cell membrane</keyword>
<accession>A0ABV8QN90</accession>
<name>A0ABV8QN90_9GAMM</name>
<evidence type="ECO:0000313" key="8">
    <source>
        <dbReference type="Proteomes" id="UP001595798"/>
    </source>
</evidence>
<evidence type="ECO:0000256" key="5">
    <source>
        <dbReference type="ARBA" id="ARBA00023136"/>
    </source>
</evidence>
<keyword evidence="8" id="KW-1185">Reference proteome</keyword>
<gene>
    <name evidence="7" type="ORF">ACFOZ5_17735</name>
</gene>
<evidence type="ECO:0000256" key="1">
    <source>
        <dbReference type="ARBA" id="ARBA00004651"/>
    </source>
</evidence>
<feature type="transmembrane region" description="Helical" evidence="6">
    <location>
        <begin position="52"/>
        <end position="74"/>
    </location>
</feature>
<feature type="transmembrane region" description="Helical" evidence="6">
    <location>
        <begin position="239"/>
        <end position="256"/>
    </location>
</feature>
<feature type="transmembrane region" description="Helical" evidence="6">
    <location>
        <begin position="127"/>
        <end position="149"/>
    </location>
</feature>
<feature type="transmembrane region" description="Helical" evidence="6">
    <location>
        <begin position="304"/>
        <end position="325"/>
    </location>
</feature>
<evidence type="ECO:0000313" key="7">
    <source>
        <dbReference type="EMBL" id="MFC4260863.1"/>
    </source>
</evidence>
<keyword evidence="3 6" id="KW-0812">Transmembrane</keyword>
<evidence type="ECO:0000256" key="6">
    <source>
        <dbReference type="SAM" id="Phobius"/>
    </source>
</evidence>
<feature type="transmembrane region" description="Helical" evidence="6">
    <location>
        <begin position="345"/>
        <end position="367"/>
    </location>
</feature>